<dbReference type="Proteomes" id="UP000255328">
    <property type="component" value="Unassembled WGS sequence"/>
</dbReference>
<dbReference type="InterPro" id="IPR005850">
    <property type="entry name" value="GalP_Utransf_C"/>
</dbReference>
<evidence type="ECO:0000256" key="7">
    <source>
        <dbReference type="ARBA" id="ARBA00023144"/>
    </source>
</evidence>
<keyword evidence="5 9" id="KW-0808">Transferase</keyword>
<dbReference type="PROSITE" id="PS01163">
    <property type="entry name" value="GAL_P_UDP_TRANSF_II"/>
    <property type="match status" value="1"/>
</dbReference>
<dbReference type="PANTHER" id="PTHR39191:SF1">
    <property type="entry name" value="DUF4922 DOMAIN-CONTAINING PROTEIN"/>
    <property type="match status" value="1"/>
</dbReference>
<dbReference type="UniPathway" id="UPA00214"/>
<dbReference type="OrthoDB" id="2293at2"/>
<dbReference type="NCBIfam" id="TIGR01239">
    <property type="entry name" value="galT_2"/>
    <property type="match status" value="1"/>
</dbReference>
<keyword evidence="7 9" id="KW-0299">Galactose metabolism</keyword>
<dbReference type="EC" id="2.7.7.12" evidence="9"/>
<name>A0A377GY48_9FUSO</name>
<dbReference type="RefSeq" id="WP_115270538.1">
    <property type="nucleotide sequence ID" value="NZ_UGGU01000003.1"/>
</dbReference>
<keyword evidence="8 9" id="KW-0119">Carbohydrate metabolism</keyword>
<evidence type="ECO:0000313" key="13">
    <source>
        <dbReference type="Proteomes" id="UP000255328"/>
    </source>
</evidence>
<gene>
    <name evidence="9" type="primary">galT</name>
    <name evidence="12" type="ORF">NCTC10723_01315</name>
</gene>
<comment type="catalytic activity">
    <reaction evidence="1 9">
        <text>alpha-D-galactose 1-phosphate + UDP-alpha-D-glucose = alpha-D-glucose 1-phosphate + UDP-alpha-D-galactose</text>
        <dbReference type="Rhea" id="RHEA:13989"/>
        <dbReference type="ChEBI" id="CHEBI:58336"/>
        <dbReference type="ChEBI" id="CHEBI:58601"/>
        <dbReference type="ChEBI" id="CHEBI:58885"/>
        <dbReference type="ChEBI" id="CHEBI:66914"/>
        <dbReference type="EC" id="2.7.7.12"/>
    </reaction>
</comment>
<evidence type="ECO:0000256" key="5">
    <source>
        <dbReference type="ARBA" id="ARBA00022679"/>
    </source>
</evidence>
<proteinExistence type="inferred from homology"/>
<accession>A0A377GY48</accession>
<dbReference type="Pfam" id="PF02744">
    <property type="entry name" value="GalP_UDP_tr_C"/>
    <property type="match status" value="1"/>
</dbReference>
<evidence type="ECO:0000259" key="10">
    <source>
        <dbReference type="Pfam" id="PF01087"/>
    </source>
</evidence>
<dbReference type="GO" id="GO:0006012">
    <property type="term" value="P:galactose metabolic process"/>
    <property type="evidence" value="ECO:0007669"/>
    <property type="project" value="UniProtKB-UniRule"/>
</dbReference>
<reference evidence="12 13" key="1">
    <citation type="submission" date="2018-06" db="EMBL/GenBank/DDBJ databases">
        <authorList>
            <consortium name="Pathogen Informatics"/>
            <person name="Doyle S."/>
        </authorList>
    </citation>
    <scope>NUCLEOTIDE SEQUENCE [LARGE SCALE GENOMIC DNA]</scope>
    <source>
        <strain evidence="12 13">NCTC10723</strain>
    </source>
</reference>
<comment type="similarity">
    <text evidence="3 9">Belongs to the galactose-1-phosphate uridylyltransferase type 2 family.</text>
</comment>
<protein>
    <recommendedName>
        <fullName evidence="9">Galactose-1-phosphate uridylyltransferase</fullName>
        <shortName evidence="9">Gal-1-P uridylyltransferase</shortName>
        <ecNumber evidence="9">2.7.7.12</ecNumber>
    </recommendedName>
    <alternativeName>
        <fullName evidence="9">UDP-glucose--hexose-1-phosphate uridylyltransferase</fullName>
    </alternativeName>
</protein>
<dbReference type="PANTHER" id="PTHR39191">
    <property type="entry name" value="GALACTOSE-1-PHOSPHATE URIDYLYLTRANSFERASE"/>
    <property type="match status" value="1"/>
</dbReference>
<dbReference type="AlphaFoldDB" id="A0A377GY48"/>
<dbReference type="GO" id="GO:0005737">
    <property type="term" value="C:cytoplasm"/>
    <property type="evidence" value="ECO:0007669"/>
    <property type="project" value="UniProtKB-SubCell"/>
</dbReference>
<feature type="domain" description="Galactose-1-phosphate uridyl transferase C-terminal" evidence="11">
    <location>
        <begin position="249"/>
        <end position="423"/>
    </location>
</feature>
<evidence type="ECO:0000259" key="11">
    <source>
        <dbReference type="Pfam" id="PF02744"/>
    </source>
</evidence>
<keyword evidence="6 9" id="KW-0548">Nucleotidyltransferase</keyword>
<feature type="domain" description="Galactose-1-phosphate uridyl transferase N-terminal" evidence="10">
    <location>
        <begin position="27"/>
        <end position="233"/>
    </location>
</feature>
<evidence type="ECO:0000256" key="1">
    <source>
        <dbReference type="ARBA" id="ARBA00001107"/>
    </source>
</evidence>
<dbReference type="InterPro" id="IPR005849">
    <property type="entry name" value="GalP_Utransf_N"/>
</dbReference>
<evidence type="ECO:0000256" key="8">
    <source>
        <dbReference type="ARBA" id="ARBA00023277"/>
    </source>
</evidence>
<evidence type="ECO:0000256" key="9">
    <source>
        <dbReference type="HAMAP-Rule" id="MF_00571"/>
    </source>
</evidence>
<evidence type="ECO:0000256" key="4">
    <source>
        <dbReference type="ARBA" id="ARBA00022490"/>
    </source>
</evidence>
<dbReference type="InterPro" id="IPR000766">
    <property type="entry name" value="GalP_uridyl_Trfase_II"/>
</dbReference>
<dbReference type="InterPro" id="IPR023425">
    <property type="entry name" value="GalP_uridyl_Trfase_II_CS"/>
</dbReference>
<evidence type="ECO:0000256" key="2">
    <source>
        <dbReference type="ARBA" id="ARBA00004496"/>
    </source>
</evidence>
<dbReference type="PIRSF" id="PIRSF006005">
    <property type="entry name" value="GalT_BS"/>
    <property type="match status" value="1"/>
</dbReference>
<keyword evidence="13" id="KW-1185">Reference proteome</keyword>
<dbReference type="NCBIfam" id="NF003629">
    <property type="entry name" value="PRK05270.1-2"/>
    <property type="match status" value="1"/>
</dbReference>
<evidence type="ECO:0000313" key="12">
    <source>
        <dbReference type="EMBL" id="STO31855.1"/>
    </source>
</evidence>
<evidence type="ECO:0000256" key="6">
    <source>
        <dbReference type="ARBA" id="ARBA00022695"/>
    </source>
</evidence>
<dbReference type="GO" id="GO:0008108">
    <property type="term" value="F:UDP-glucose:hexose-1-phosphate uridylyltransferase activity"/>
    <property type="evidence" value="ECO:0007669"/>
    <property type="project" value="UniProtKB-UniRule"/>
</dbReference>
<sequence length="506" mass="58802">MSIFKDIKLLLTFGLKNGLIGKYDKIIARNEILYLLKLDDWENVEYKEEEIPEYPTEILNRICDYAVEKGIIEDTVTMRDLFDTEIMGKLTPTATQIIEKFEKISQEKGIEEATNFYYDFAQKSNYIRADRIAKNMHWYSATEYGNMEITVNLSKPEKDPRDIAKERLMPQSSYPKCLLCYENVGYSGRINHPARQNHRVIPLTLTNEPWFIQYSPYVYYNEHAIVFSREHRPMKITKEALDRLTSFTEKFPHYFLGSNADLPIVGGSILSHDHYQGGHHEFPMAKAMVEKNITFKGYEDITAGIVKWPMSVIRITGKDRLKLVELADKILKAWREYSDESLEIFAYTNDTPHNTVTPIARRRGENFELDLVLRNNRTSEEHPLGIFHPHADVHNIKKENIGLIEVMGLAVLPGRLKEELEILSKYIVEPDYEDKIKNDNKVEKHLEWVKDIMKKHENISSQNAHDILKSEVGITFSRVLEDAGVYKRDEKGQAGLIRFVDHVNSI</sequence>
<dbReference type="Pfam" id="PF01087">
    <property type="entry name" value="GalP_UDP_transf"/>
    <property type="match status" value="1"/>
</dbReference>
<evidence type="ECO:0000256" key="3">
    <source>
        <dbReference type="ARBA" id="ARBA00008706"/>
    </source>
</evidence>
<keyword evidence="4 9" id="KW-0963">Cytoplasm</keyword>
<dbReference type="HAMAP" id="MF_00571">
    <property type="entry name" value="GalP_UDP_trans"/>
    <property type="match status" value="1"/>
</dbReference>
<organism evidence="12 13">
    <name type="scientific">Fusobacterium necrogenes</name>
    <dbReference type="NCBI Taxonomy" id="858"/>
    <lineage>
        <taxon>Bacteria</taxon>
        <taxon>Fusobacteriati</taxon>
        <taxon>Fusobacteriota</taxon>
        <taxon>Fusobacteriia</taxon>
        <taxon>Fusobacteriales</taxon>
        <taxon>Fusobacteriaceae</taxon>
        <taxon>Fusobacterium</taxon>
    </lineage>
</organism>
<dbReference type="EMBL" id="UGGU01000003">
    <property type="protein sequence ID" value="STO31855.1"/>
    <property type="molecule type" value="Genomic_DNA"/>
</dbReference>
<comment type="subcellular location">
    <subcellularLocation>
        <location evidence="2 9">Cytoplasm</location>
    </subcellularLocation>
</comment>
<comment type="pathway">
    <text evidence="9">Carbohydrate metabolism; galactose metabolism.</text>
</comment>